<dbReference type="Proteomes" id="UP000314294">
    <property type="component" value="Unassembled WGS sequence"/>
</dbReference>
<evidence type="ECO:0000313" key="2">
    <source>
        <dbReference type="EMBL" id="TNN42603.1"/>
    </source>
</evidence>
<feature type="region of interest" description="Disordered" evidence="1">
    <location>
        <begin position="90"/>
        <end position="120"/>
    </location>
</feature>
<reference evidence="2 3" key="1">
    <citation type="submission" date="2019-03" db="EMBL/GenBank/DDBJ databases">
        <title>First draft genome of Liparis tanakae, snailfish: a comprehensive survey of snailfish specific genes.</title>
        <authorList>
            <person name="Kim W."/>
            <person name="Song I."/>
            <person name="Jeong J.-H."/>
            <person name="Kim D."/>
            <person name="Kim S."/>
            <person name="Ryu S."/>
            <person name="Song J.Y."/>
            <person name="Lee S.K."/>
        </authorList>
    </citation>
    <scope>NUCLEOTIDE SEQUENCE [LARGE SCALE GENOMIC DNA]</scope>
    <source>
        <tissue evidence="2">Muscle</tissue>
    </source>
</reference>
<accession>A0A4Z2FP90</accession>
<sequence length="120" mass="13148">MPDGEIKTHQGHAEKKESAAALLRQMKGMKAGRDRDMGPGHGTRDRDMGPGHGTGIWNRDTGHGTGIWDRDTGHGTGIWDRDTGIRFCTFTHTPGREDDVKTENETAMKPEPNGSFAKHA</sequence>
<proteinExistence type="predicted"/>
<evidence type="ECO:0000313" key="3">
    <source>
        <dbReference type="Proteomes" id="UP000314294"/>
    </source>
</evidence>
<dbReference type="AlphaFoldDB" id="A0A4Z2FP90"/>
<feature type="compositionally biased region" description="Basic and acidic residues" evidence="1">
    <location>
        <begin position="1"/>
        <end position="18"/>
    </location>
</feature>
<name>A0A4Z2FP90_9TELE</name>
<feature type="region of interest" description="Disordered" evidence="1">
    <location>
        <begin position="1"/>
        <end position="69"/>
    </location>
</feature>
<feature type="compositionally biased region" description="Basic and acidic residues" evidence="1">
    <location>
        <begin position="31"/>
        <end position="49"/>
    </location>
</feature>
<gene>
    <name evidence="2" type="ORF">EYF80_047207</name>
</gene>
<protein>
    <submittedName>
        <fullName evidence="2">Uncharacterized protein</fullName>
    </submittedName>
</protein>
<evidence type="ECO:0000256" key="1">
    <source>
        <dbReference type="SAM" id="MobiDB-lite"/>
    </source>
</evidence>
<feature type="compositionally biased region" description="Basic and acidic residues" evidence="1">
    <location>
        <begin position="94"/>
        <end position="108"/>
    </location>
</feature>
<organism evidence="2 3">
    <name type="scientific">Liparis tanakae</name>
    <name type="common">Tanaka's snailfish</name>
    <dbReference type="NCBI Taxonomy" id="230148"/>
    <lineage>
        <taxon>Eukaryota</taxon>
        <taxon>Metazoa</taxon>
        <taxon>Chordata</taxon>
        <taxon>Craniata</taxon>
        <taxon>Vertebrata</taxon>
        <taxon>Euteleostomi</taxon>
        <taxon>Actinopterygii</taxon>
        <taxon>Neopterygii</taxon>
        <taxon>Teleostei</taxon>
        <taxon>Neoteleostei</taxon>
        <taxon>Acanthomorphata</taxon>
        <taxon>Eupercaria</taxon>
        <taxon>Perciformes</taxon>
        <taxon>Cottioidei</taxon>
        <taxon>Cottales</taxon>
        <taxon>Liparidae</taxon>
        <taxon>Liparis</taxon>
    </lineage>
</organism>
<dbReference type="EMBL" id="SRLO01001025">
    <property type="protein sequence ID" value="TNN42603.1"/>
    <property type="molecule type" value="Genomic_DNA"/>
</dbReference>
<keyword evidence="3" id="KW-1185">Reference proteome</keyword>
<comment type="caution">
    <text evidence="2">The sequence shown here is derived from an EMBL/GenBank/DDBJ whole genome shotgun (WGS) entry which is preliminary data.</text>
</comment>